<gene>
    <name evidence="1" type="ORF">VB146_17800</name>
</gene>
<dbReference type="RefSeq" id="WP_239692212.1">
    <property type="nucleotide sequence ID" value="NZ_JAYFSN010000027.1"/>
</dbReference>
<sequence length="274" mass="30010">MNGQETGQGGIEFRLQAEGDKVPPEISSFARQWLINGTTLHALPLRSHREMGRVRHQLRAVHAGVIANTTKDSNPSTTQQAQGPSMKPWAALLIATALLCSNPVIAAGRLRVQLVQPTHSAQLPEQATRLQIVARNDGDQVVELIDQRFPRLNRQGLLMNNVLSLRDASGREAPYYGIYVNLENAPEDAYVTIVPGQRLVITVDLQRNYRLTPGQTYTASLRSPVLHLTRPRAAFADSSRDALRAALQQATANTVHVDVGYPGRTGARSVPARP</sequence>
<dbReference type="EMBL" id="JAYFSO010000026">
    <property type="protein sequence ID" value="MEA5125665.1"/>
    <property type="molecule type" value="Genomic_DNA"/>
</dbReference>
<accession>A0ABU5Q1C9</accession>
<organism evidence="1 2">
    <name type="scientific">Xanthomonas floridensis</name>
    <dbReference type="NCBI Taxonomy" id="1843580"/>
    <lineage>
        <taxon>Bacteria</taxon>
        <taxon>Pseudomonadati</taxon>
        <taxon>Pseudomonadota</taxon>
        <taxon>Gammaproteobacteria</taxon>
        <taxon>Lysobacterales</taxon>
        <taxon>Lysobacteraceae</taxon>
        <taxon>Xanthomonas</taxon>
    </lineage>
</organism>
<protein>
    <recommendedName>
        <fullName evidence="3">Pili assembly chaperone N-terminal domain-containing protein</fullName>
    </recommendedName>
</protein>
<dbReference type="Gene3D" id="2.60.40.2970">
    <property type="match status" value="1"/>
</dbReference>
<reference evidence="1 2" key="1">
    <citation type="submission" date="2023-12" db="EMBL/GenBank/DDBJ databases">
        <title>Genome sequencing of Xanthomonas floridensis.</title>
        <authorList>
            <person name="Greer S."/>
            <person name="Harrison J."/>
            <person name="Grant M."/>
            <person name="Vicente J."/>
            <person name="Studholme D."/>
        </authorList>
    </citation>
    <scope>NUCLEOTIDE SEQUENCE [LARGE SCALE GENOMIC DNA]</scope>
    <source>
        <strain evidence="1 2">WHRI 8848</strain>
    </source>
</reference>
<proteinExistence type="predicted"/>
<evidence type="ECO:0008006" key="3">
    <source>
        <dbReference type="Google" id="ProtNLM"/>
    </source>
</evidence>
<evidence type="ECO:0000313" key="2">
    <source>
        <dbReference type="Proteomes" id="UP001303614"/>
    </source>
</evidence>
<keyword evidence="2" id="KW-1185">Reference proteome</keyword>
<comment type="caution">
    <text evidence="1">The sequence shown here is derived from an EMBL/GenBank/DDBJ whole genome shotgun (WGS) entry which is preliminary data.</text>
</comment>
<name>A0ABU5Q1C9_9XANT</name>
<evidence type="ECO:0000313" key="1">
    <source>
        <dbReference type="EMBL" id="MEA5125665.1"/>
    </source>
</evidence>
<dbReference type="Proteomes" id="UP001303614">
    <property type="component" value="Unassembled WGS sequence"/>
</dbReference>